<dbReference type="Proteomes" id="UP000198611">
    <property type="component" value="Unassembled WGS sequence"/>
</dbReference>
<feature type="region of interest" description="Disordered" evidence="6">
    <location>
        <begin position="240"/>
        <end position="259"/>
    </location>
</feature>
<name>A0A1I1P4N4_9GAMM</name>
<dbReference type="PANTHER" id="PTHR13096">
    <property type="entry name" value="MINA53 MYC INDUCED NUCLEAR ANTIGEN"/>
    <property type="match status" value="1"/>
</dbReference>
<dbReference type="OrthoDB" id="9764016at2"/>
<keyword evidence="3" id="KW-0223">Dioxygenase</keyword>
<evidence type="ECO:0000256" key="6">
    <source>
        <dbReference type="SAM" id="MobiDB-lite"/>
    </source>
</evidence>
<dbReference type="AlphaFoldDB" id="A0A1I1P4N4"/>
<feature type="domain" description="JmjC" evidence="7">
    <location>
        <begin position="104"/>
        <end position="232"/>
    </location>
</feature>
<evidence type="ECO:0000313" key="9">
    <source>
        <dbReference type="Proteomes" id="UP000198611"/>
    </source>
</evidence>
<gene>
    <name evidence="8" type="ORF">SAMN05660831_00430</name>
</gene>
<accession>A0A1I1P4N4</accession>
<dbReference type="PANTHER" id="PTHR13096:SF8">
    <property type="entry name" value="RIBOSOMAL OXYGENASE 1"/>
    <property type="match status" value="1"/>
</dbReference>
<keyword evidence="9" id="KW-1185">Reference proteome</keyword>
<evidence type="ECO:0000256" key="1">
    <source>
        <dbReference type="ARBA" id="ARBA00001954"/>
    </source>
</evidence>
<evidence type="ECO:0000256" key="5">
    <source>
        <dbReference type="ARBA" id="ARBA00023004"/>
    </source>
</evidence>
<proteinExistence type="predicted"/>
<dbReference type="Gene3D" id="3.40.366.30">
    <property type="entry name" value="50S ribosomal protein L16 arginine hydroxylase, Chain A, Domain 2"/>
    <property type="match status" value="1"/>
</dbReference>
<dbReference type="Pfam" id="PF20514">
    <property type="entry name" value="WHD_ROXA"/>
    <property type="match status" value="1"/>
</dbReference>
<organism evidence="8 9">
    <name type="scientific">Thiohalospira halophila DSM 15071</name>
    <dbReference type="NCBI Taxonomy" id="1123397"/>
    <lineage>
        <taxon>Bacteria</taxon>
        <taxon>Pseudomonadati</taxon>
        <taxon>Pseudomonadota</taxon>
        <taxon>Gammaproteobacteria</taxon>
        <taxon>Thiohalospirales</taxon>
        <taxon>Thiohalospiraceae</taxon>
        <taxon>Thiohalospira</taxon>
    </lineage>
</organism>
<keyword evidence="2" id="KW-0479">Metal-binding</keyword>
<keyword evidence="4" id="KW-0560">Oxidoreductase</keyword>
<keyword evidence="5" id="KW-0408">Iron</keyword>
<dbReference type="SUPFAM" id="SSF51197">
    <property type="entry name" value="Clavaminate synthase-like"/>
    <property type="match status" value="1"/>
</dbReference>
<dbReference type="GO" id="GO:0005840">
    <property type="term" value="C:ribosome"/>
    <property type="evidence" value="ECO:0007669"/>
    <property type="project" value="UniProtKB-KW"/>
</dbReference>
<sequence length="393" mass="43974">MARTPAIPETLLGDLDAATFLRDYWQQRPLLIRGALPGFRSPVSPEELAGLALQEDVESRLIRELDGPPWWSLEHGPFPEDRFADLPPTHWTLLVQGANRHVPELADLLESFRFIPDWRVDDVMVSYAPEGGSVGPHTDQYDVFLLQGQGRRRWSIGNAPCGDDDLLPDIPLRILRDFDPDHVWVLEPGDMLYLPPGIPHHGEALEPCQTLSVGFRAPGHADLVTAFLEEVAERLPAEGRFADPGRAEPENPGALDAASRARVRDTLRRALDEDAVLDAFFGRFVTTPDHDQDLRPEPPLSESAIRSRIQADEPVWRSEFSRFAFYEEDSGARLFVDGHEHWLGGVLAPAAAFLCRHRRYPAAELAEWLQVDGFPALLTELVNAGALYFPEEA</sequence>
<comment type="cofactor">
    <cofactor evidence="1">
        <name>Fe(2+)</name>
        <dbReference type="ChEBI" id="CHEBI:29033"/>
    </cofactor>
</comment>
<dbReference type="Pfam" id="PF08007">
    <property type="entry name" value="JmjC_2"/>
    <property type="match status" value="1"/>
</dbReference>
<dbReference type="InterPro" id="IPR039994">
    <property type="entry name" value="NO66-like"/>
</dbReference>
<dbReference type="EMBL" id="FOMJ01000001">
    <property type="protein sequence ID" value="SFD00910.1"/>
    <property type="molecule type" value="Genomic_DNA"/>
</dbReference>
<dbReference type="PROSITE" id="PS51184">
    <property type="entry name" value="JMJC"/>
    <property type="match status" value="1"/>
</dbReference>
<dbReference type="RefSeq" id="WP_159432995.1">
    <property type="nucleotide sequence ID" value="NZ_FOMJ01000001.1"/>
</dbReference>
<evidence type="ECO:0000256" key="2">
    <source>
        <dbReference type="ARBA" id="ARBA00022723"/>
    </source>
</evidence>
<dbReference type="STRING" id="1123397.SAMN05660831_00430"/>
<reference evidence="8 9" key="1">
    <citation type="submission" date="2016-10" db="EMBL/GenBank/DDBJ databases">
        <authorList>
            <person name="de Groot N.N."/>
        </authorList>
    </citation>
    <scope>NUCLEOTIDE SEQUENCE [LARGE SCALE GENOMIC DNA]</scope>
    <source>
        <strain evidence="8 9">HL3</strain>
    </source>
</reference>
<keyword evidence="8" id="KW-0689">Ribosomal protein</keyword>
<feature type="compositionally biased region" description="Basic and acidic residues" evidence="6">
    <location>
        <begin position="240"/>
        <end position="249"/>
    </location>
</feature>
<dbReference type="SMART" id="SM00558">
    <property type="entry name" value="JmjC"/>
    <property type="match status" value="1"/>
</dbReference>
<evidence type="ECO:0000313" key="8">
    <source>
        <dbReference type="EMBL" id="SFD00910.1"/>
    </source>
</evidence>
<dbReference type="GO" id="GO:0016706">
    <property type="term" value="F:2-oxoglutarate-dependent dioxygenase activity"/>
    <property type="evidence" value="ECO:0007669"/>
    <property type="project" value="TreeGrafter"/>
</dbReference>
<protein>
    <submittedName>
        <fullName evidence="8">50S ribosomal protein L16 3-hydroxylase</fullName>
    </submittedName>
</protein>
<dbReference type="GO" id="GO:0046872">
    <property type="term" value="F:metal ion binding"/>
    <property type="evidence" value="ECO:0007669"/>
    <property type="project" value="UniProtKB-KW"/>
</dbReference>
<dbReference type="InterPro" id="IPR003347">
    <property type="entry name" value="JmjC_dom"/>
</dbReference>
<evidence type="ECO:0000259" key="7">
    <source>
        <dbReference type="PROSITE" id="PS51184"/>
    </source>
</evidence>
<dbReference type="Gene3D" id="2.60.120.650">
    <property type="entry name" value="Cupin"/>
    <property type="match status" value="1"/>
</dbReference>
<dbReference type="InterPro" id="IPR046799">
    <property type="entry name" value="ROXA-like_wH"/>
</dbReference>
<evidence type="ECO:0000256" key="4">
    <source>
        <dbReference type="ARBA" id="ARBA00023002"/>
    </source>
</evidence>
<keyword evidence="8" id="KW-0687">Ribonucleoprotein</keyword>
<evidence type="ECO:0000256" key="3">
    <source>
        <dbReference type="ARBA" id="ARBA00022964"/>
    </source>
</evidence>